<reference evidence="3" key="1">
    <citation type="submission" date="2016-10" db="EMBL/GenBank/DDBJ databases">
        <authorList>
            <person name="Varghese N."/>
            <person name="Submissions S."/>
        </authorList>
    </citation>
    <scope>NUCLEOTIDE SEQUENCE [LARGE SCALE GENOMIC DNA]</scope>
    <source>
        <strain evidence="3">GAS369</strain>
    </source>
</reference>
<sequence length="71" mass="8093">MNIKAIFSVLVVGMFIGLAGLLQGGEARSLPNSNTVAAERMTTEVKGADRHRWRRQHRRHRGWSHHLHPGW</sequence>
<evidence type="ECO:0000313" key="3">
    <source>
        <dbReference type="Proteomes" id="UP000243904"/>
    </source>
</evidence>
<evidence type="ECO:0000313" key="2">
    <source>
        <dbReference type="EMBL" id="SDS76287.1"/>
    </source>
</evidence>
<dbReference type="Proteomes" id="UP000243904">
    <property type="component" value="Chromosome I"/>
</dbReference>
<dbReference type="AlphaFoldDB" id="A0A1H1UUT8"/>
<keyword evidence="3" id="KW-1185">Reference proteome</keyword>
<organism evidence="2 3">
    <name type="scientific">Bradyrhizobium canariense</name>
    <dbReference type="NCBI Taxonomy" id="255045"/>
    <lineage>
        <taxon>Bacteria</taxon>
        <taxon>Pseudomonadati</taxon>
        <taxon>Pseudomonadota</taxon>
        <taxon>Alphaproteobacteria</taxon>
        <taxon>Hyphomicrobiales</taxon>
        <taxon>Nitrobacteraceae</taxon>
        <taxon>Bradyrhizobium</taxon>
    </lineage>
</organism>
<evidence type="ECO:0000256" key="1">
    <source>
        <dbReference type="SAM" id="MobiDB-lite"/>
    </source>
</evidence>
<name>A0A1H1UUT8_9BRAD</name>
<protein>
    <submittedName>
        <fullName evidence="2">Uncharacterized protein</fullName>
    </submittedName>
</protein>
<feature type="compositionally biased region" description="Basic residues" evidence="1">
    <location>
        <begin position="51"/>
        <end position="71"/>
    </location>
</feature>
<dbReference type="EMBL" id="LT629750">
    <property type="protein sequence ID" value="SDS76287.1"/>
    <property type="molecule type" value="Genomic_DNA"/>
</dbReference>
<feature type="region of interest" description="Disordered" evidence="1">
    <location>
        <begin position="47"/>
        <end position="71"/>
    </location>
</feature>
<accession>A0A1H1UUT8</accession>
<proteinExistence type="predicted"/>
<gene>
    <name evidence="2" type="ORF">SAMN05444158_3114</name>
</gene>